<feature type="transmembrane region" description="Helical" evidence="1">
    <location>
        <begin position="215"/>
        <end position="233"/>
    </location>
</feature>
<accession>A0A1C6RFQ9</accession>
<feature type="transmembrane region" description="Helical" evidence="1">
    <location>
        <begin position="171"/>
        <end position="194"/>
    </location>
</feature>
<evidence type="ECO:0000256" key="1">
    <source>
        <dbReference type="SAM" id="Phobius"/>
    </source>
</evidence>
<keyword evidence="3" id="KW-1185">Reference proteome</keyword>
<feature type="transmembrane region" description="Helical" evidence="1">
    <location>
        <begin position="59"/>
        <end position="77"/>
    </location>
</feature>
<dbReference type="OrthoDB" id="3403309at2"/>
<feature type="transmembrane region" description="Helical" evidence="1">
    <location>
        <begin position="147"/>
        <end position="165"/>
    </location>
</feature>
<feature type="transmembrane region" description="Helical" evidence="1">
    <location>
        <begin position="89"/>
        <end position="109"/>
    </location>
</feature>
<keyword evidence="1" id="KW-0812">Transmembrane</keyword>
<dbReference type="AlphaFoldDB" id="A0A1C6RFQ9"/>
<keyword evidence="1" id="KW-1133">Transmembrane helix</keyword>
<feature type="transmembrane region" description="Helical" evidence="1">
    <location>
        <begin position="115"/>
        <end position="135"/>
    </location>
</feature>
<dbReference type="InterPro" id="IPR010640">
    <property type="entry name" value="Low_temperature_requirement_A"/>
</dbReference>
<dbReference type="PANTHER" id="PTHR36840">
    <property type="entry name" value="BLL5714 PROTEIN"/>
    <property type="match status" value="1"/>
</dbReference>
<name>A0A1C6RFQ9_9ACTN</name>
<protein>
    <submittedName>
        <fullName evidence="2">Low temperature requirement protein LtrA</fullName>
    </submittedName>
</protein>
<proteinExistence type="predicted"/>
<dbReference type="Pfam" id="PF06772">
    <property type="entry name" value="LtrA"/>
    <property type="match status" value="1"/>
</dbReference>
<dbReference type="PANTHER" id="PTHR36840:SF1">
    <property type="entry name" value="BLL5714 PROTEIN"/>
    <property type="match status" value="1"/>
</dbReference>
<feature type="transmembrane region" description="Helical" evidence="1">
    <location>
        <begin position="239"/>
        <end position="258"/>
    </location>
</feature>
<feature type="transmembrane region" description="Helical" evidence="1">
    <location>
        <begin position="279"/>
        <end position="303"/>
    </location>
</feature>
<dbReference type="Proteomes" id="UP000199413">
    <property type="component" value="Unassembled WGS sequence"/>
</dbReference>
<keyword evidence="1" id="KW-0472">Membrane</keyword>
<gene>
    <name evidence="2" type="ORF">GA0070624_0889</name>
</gene>
<feature type="transmembrane region" description="Helical" evidence="1">
    <location>
        <begin position="315"/>
        <end position="334"/>
    </location>
</feature>
<feature type="transmembrane region" description="Helical" evidence="1">
    <location>
        <begin position="346"/>
        <end position="379"/>
    </location>
</feature>
<dbReference type="EMBL" id="FMHV01000002">
    <property type="protein sequence ID" value="SCL15995.1"/>
    <property type="molecule type" value="Genomic_DNA"/>
</dbReference>
<sequence length="399" mass="43035">MTTSRAAALLRKPGQPQRPTFLELFFDLVFVFALTRVSQRLLTDITFQRRVILTEVGQTVLVLLALLIVWFVTAWVTDLYDPTRPEIQLVVVGTMFGALVMAVAVPQAFGNRNLGFAGAYVAIHIGRHLVLVPALRGHKAQRRSAAVLLWFAVSAVPWIIGTTFPESPTRGVLWTLAIAIDLAGAMLLWPAPWVGRMTSEWPVAAEYLSERYRQFFIIALGELILVTGITYSGKYVAGGHAAAFGVAFVTTALLWRIYIHRAGELLPDAIAAAPQPGRLVRRALAAHVLMVAGIVAIAVGYELVIDHPFGHTDSAWIGVILGGPVLFLAGRALFEYAVFARVSRSRLIGALVLAGISPAMILLPLLAVAITAAVVLAGIVTSDGLRAKGRPPEPPSPPR</sequence>
<dbReference type="RefSeq" id="WP_091336870.1">
    <property type="nucleotide sequence ID" value="NZ_FMHV01000002.1"/>
</dbReference>
<reference evidence="3" key="1">
    <citation type="submission" date="2016-06" db="EMBL/GenBank/DDBJ databases">
        <authorList>
            <person name="Varghese N."/>
            <person name="Submissions Spin"/>
        </authorList>
    </citation>
    <scope>NUCLEOTIDE SEQUENCE [LARGE SCALE GENOMIC DNA]</scope>
    <source>
        <strain evidence="3">DSM 45431</strain>
    </source>
</reference>
<organism evidence="2 3">
    <name type="scientific">Micromonospora rhizosphaerae</name>
    <dbReference type="NCBI Taxonomy" id="568872"/>
    <lineage>
        <taxon>Bacteria</taxon>
        <taxon>Bacillati</taxon>
        <taxon>Actinomycetota</taxon>
        <taxon>Actinomycetes</taxon>
        <taxon>Micromonosporales</taxon>
        <taxon>Micromonosporaceae</taxon>
        <taxon>Micromonospora</taxon>
    </lineage>
</organism>
<evidence type="ECO:0000313" key="2">
    <source>
        <dbReference type="EMBL" id="SCL15995.1"/>
    </source>
</evidence>
<feature type="transmembrane region" description="Helical" evidence="1">
    <location>
        <begin position="21"/>
        <end position="39"/>
    </location>
</feature>
<evidence type="ECO:0000313" key="3">
    <source>
        <dbReference type="Proteomes" id="UP000199413"/>
    </source>
</evidence>